<protein>
    <submittedName>
        <fullName evidence="1">Uncharacterized protein</fullName>
    </submittedName>
</protein>
<dbReference type="RefSeq" id="WP_120603048.1">
    <property type="nucleotide sequence ID" value="NZ_JABFJX010000152.1"/>
</dbReference>
<evidence type="ECO:0000313" key="2">
    <source>
        <dbReference type="Proteomes" id="UP000268313"/>
    </source>
</evidence>
<reference evidence="2" key="1">
    <citation type="submission" date="2018-09" db="EMBL/GenBank/DDBJ databases">
        <authorList>
            <person name="Livingstone P.G."/>
            <person name="Whitworth D.E."/>
        </authorList>
    </citation>
    <scope>NUCLEOTIDE SEQUENCE [LARGE SCALE GENOMIC DNA]</scope>
    <source>
        <strain evidence="2">CA043D</strain>
    </source>
</reference>
<dbReference type="AlphaFoldDB" id="A0A3A8K5R3"/>
<accession>A0A3A8K5R3</accession>
<organism evidence="1 2">
    <name type="scientific">Corallococcus carmarthensis</name>
    <dbReference type="NCBI Taxonomy" id="2316728"/>
    <lineage>
        <taxon>Bacteria</taxon>
        <taxon>Pseudomonadati</taxon>
        <taxon>Myxococcota</taxon>
        <taxon>Myxococcia</taxon>
        <taxon>Myxococcales</taxon>
        <taxon>Cystobacterineae</taxon>
        <taxon>Myxococcaceae</taxon>
        <taxon>Corallococcus</taxon>
    </lineage>
</organism>
<gene>
    <name evidence="1" type="ORF">D7X32_14030</name>
</gene>
<evidence type="ECO:0000313" key="1">
    <source>
        <dbReference type="EMBL" id="RKH03410.1"/>
    </source>
</evidence>
<keyword evidence="2" id="KW-1185">Reference proteome</keyword>
<comment type="caution">
    <text evidence="1">The sequence shown here is derived from an EMBL/GenBank/DDBJ whole genome shotgun (WGS) entry which is preliminary data.</text>
</comment>
<dbReference type="OrthoDB" id="9895022at2"/>
<proteinExistence type="predicted"/>
<name>A0A3A8K5R3_9BACT</name>
<dbReference type="Proteomes" id="UP000268313">
    <property type="component" value="Unassembled WGS sequence"/>
</dbReference>
<sequence>MPLVLDTLKTQLEQTWLVPEGGSYPQDVNASADHFATAVSSWFAAGQAAGIPCATALARKSQLASAAAGALAAQSAQAAGTQLAMGVAAYMAGQSFPPGTASFPAAAGAAVSQMIAVFSDVDGSVSQKAQQIATACTLLASTTLVIFPIPPGPPPAPIT</sequence>
<dbReference type="EMBL" id="RAWE01000041">
    <property type="protein sequence ID" value="RKH03410.1"/>
    <property type="molecule type" value="Genomic_DNA"/>
</dbReference>